<feature type="domain" description="GAF" evidence="1">
    <location>
        <begin position="547"/>
        <end position="697"/>
    </location>
</feature>
<protein>
    <submittedName>
        <fullName evidence="2">GAF domain-containing protein</fullName>
    </submittedName>
</protein>
<dbReference type="Proteomes" id="UP000717364">
    <property type="component" value="Unassembled WGS sequence"/>
</dbReference>
<reference evidence="2" key="2">
    <citation type="journal article" date="2021" name="Mar. Drugs">
        <title>Genome Reduction and Secondary Metabolism of the Marine Sponge-Associated Cyanobacterium Leptothoe.</title>
        <authorList>
            <person name="Konstantinou D."/>
            <person name="Popin R.V."/>
            <person name="Fewer D.P."/>
            <person name="Sivonen K."/>
            <person name="Gkelis S."/>
        </authorList>
    </citation>
    <scope>NUCLEOTIDE SEQUENCE</scope>
    <source>
        <strain evidence="2">TAU-MAC 1115</strain>
    </source>
</reference>
<dbReference type="Gene3D" id="3.30.565.10">
    <property type="entry name" value="Histidine kinase-like ATPase, C-terminal domain"/>
    <property type="match status" value="1"/>
</dbReference>
<proteinExistence type="predicted"/>
<dbReference type="Gene3D" id="3.30.450.40">
    <property type="match status" value="4"/>
</dbReference>
<dbReference type="RefSeq" id="WP_215609560.1">
    <property type="nucleotide sequence ID" value="NZ_JADOES010000027.1"/>
</dbReference>
<feature type="domain" description="GAF" evidence="1">
    <location>
        <begin position="29"/>
        <end position="180"/>
    </location>
</feature>
<comment type="caution">
    <text evidence="2">The sequence shown here is derived from an EMBL/GenBank/DDBJ whole genome shotgun (WGS) entry which is preliminary data.</text>
</comment>
<dbReference type="InterPro" id="IPR029016">
    <property type="entry name" value="GAF-like_dom_sf"/>
</dbReference>
<dbReference type="SUPFAM" id="SSF55781">
    <property type="entry name" value="GAF domain-like"/>
    <property type="match status" value="4"/>
</dbReference>
<dbReference type="InterPro" id="IPR036890">
    <property type="entry name" value="HATPase_C_sf"/>
</dbReference>
<dbReference type="InterPro" id="IPR003018">
    <property type="entry name" value="GAF"/>
</dbReference>
<organism evidence="2 3">
    <name type="scientific">Leptothoe spongobia TAU-MAC 1115</name>
    <dbReference type="NCBI Taxonomy" id="1967444"/>
    <lineage>
        <taxon>Bacteria</taxon>
        <taxon>Bacillati</taxon>
        <taxon>Cyanobacteriota</taxon>
        <taxon>Cyanophyceae</taxon>
        <taxon>Nodosilineales</taxon>
        <taxon>Cymatolegaceae</taxon>
        <taxon>Leptothoe</taxon>
        <taxon>Leptothoe spongobia</taxon>
    </lineage>
</organism>
<keyword evidence="3" id="KW-1185">Reference proteome</keyword>
<dbReference type="Pfam" id="PF01590">
    <property type="entry name" value="GAF"/>
    <property type="match status" value="1"/>
</dbReference>
<sequence>MVSPIPPATCEQHLANLGQVLKTVWEQETVDAQLTVIADYMQQLFPHVLTWIGLYDDDEQSLTTQTAVMTSGKNFLWQKIKLQPDDAVQQVIERGAPAAVYDLQESHRAGEWKAIAKRLELHDAIVFPIQRQDECLGVLLLGSSRRGMSLKSGVQKKTFSILVTTLATILHRHQQDYYLQTEKRPSQPFFQLLAKLETIQELEPRLQAIVDATHRFVGANRARAYWFEPQQRFFWHRVSNGGHNRHVYAASEPAMSQLSASGYQEFYQMLSCGDVIVIGDDFSSHPDAVIEPLKKAFDKPSLMVAPILMQGDLLGFLVVEATQPRHWTVPEKRYLTAAAQVVSLGMPTSVLQERVADLEANHQLSVGIAQSIHGDRDWQSVMARCAEQLIATLEIDGLLVLIPDLECSGFEVSYQHHGTRSKPTQGMWRSLHDVDWQLLARQTTPVCIENLENDLKLRAWHPQFLQMEMQAIMACNLSPGQAPEGVLLVTDSDTRRWNQTEQDLLQSVGRQIGLVLHQWSLQRQAQQQSQMHDTMQWGLRNLQRTFDVTQLEQAAAHHISQLLRLPLVALVVWENGQKEARLASSVIRDQQFAAQDNPPILVDGDALINWAIQTDGVIQLEYEELPDVTRQWLRCPGHSQILVVALRTSPEHTLNGAIVLADEADRRFSDQQMSMLAVLVHQLAWCRRHLLLTGRLNDQKNRLTELNWYKHHHMDDVRRQVRESRRQLGNLKQLPNMGEQPYFHAIESRLAGIEKELLRLTSRERWSMASDPRKVPLVGLLNRLMKRVQTQVQKKQLWTQVHCDSNLALQGEMQKIEFILYELISAACRRSPARGRVDIWSRPLEQHWIELSITDDGDIDEAIITALVKGHRRDHLAESQLDRPPGLNLSICKSLMIRLGGEFLLEKLDDNRIRSSVIFPMSRPVG</sequence>
<gene>
    <name evidence="2" type="ORF">IXB50_13785</name>
</gene>
<dbReference type="SUPFAM" id="SSF55874">
    <property type="entry name" value="ATPase domain of HSP90 chaperone/DNA topoisomerase II/histidine kinase"/>
    <property type="match status" value="1"/>
</dbReference>
<dbReference type="AlphaFoldDB" id="A0A947GPD5"/>
<evidence type="ECO:0000313" key="3">
    <source>
        <dbReference type="Proteomes" id="UP000717364"/>
    </source>
</evidence>
<feature type="domain" description="GAF" evidence="1">
    <location>
        <begin position="201"/>
        <end position="356"/>
    </location>
</feature>
<name>A0A947GPD5_9CYAN</name>
<dbReference type="EMBL" id="JADOES010000027">
    <property type="protein sequence ID" value="MBT9316496.1"/>
    <property type="molecule type" value="Genomic_DNA"/>
</dbReference>
<reference evidence="2" key="1">
    <citation type="submission" date="2020-11" db="EMBL/GenBank/DDBJ databases">
        <authorList>
            <person name="Konstantinou D."/>
            <person name="Gkelis S."/>
            <person name="Popin R."/>
            <person name="Fewer D."/>
            <person name="Sivonen K."/>
        </authorList>
    </citation>
    <scope>NUCLEOTIDE SEQUENCE</scope>
    <source>
        <strain evidence="2">TAU-MAC 1115</strain>
    </source>
</reference>
<feature type="domain" description="GAF" evidence="1">
    <location>
        <begin position="377"/>
        <end position="526"/>
    </location>
</feature>
<evidence type="ECO:0000259" key="1">
    <source>
        <dbReference type="SMART" id="SM00065"/>
    </source>
</evidence>
<dbReference type="Pfam" id="PF13492">
    <property type="entry name" value="GAF_3"/>
    <property type="match status" value="1"/>
</dbReference>
<dbReference type="SMART" id="SM00065">
    <property type="entry name" value="GAF"/>
    <property type="match status" value="4"/>
</dbReference>
<accession>A0A947GPD5</accession>
<evidence type="ECO:0000313" key="2">
    <source>
        <dbReference type="EMBL" id="MBT9316496.1"/>
    </source>
</evidence>